<comment type="function">
    <text evidence="1">Catalyzes both the ATP-dependent activation of exogenously supplied lipoate to lipoyl-AMP and the transfer of the activated lipoyl onto the lipoyl domains of lipoate-dependent enzymes.</text>
</comment>
<comment type="similarity">
    <text evidence="3">Belongs to the LplA family.</text>
</comment>
<gene>
    <name evidence="6" type="ORF">PG999_002186</name>
</gene>
<proteinExistence type="inferred from homology"/>
<dbReference type="Gene3D" id="3.30.930.10">
    <property type="entry name" value="Bira Bifunctional Protein, Domain 2"/>
    <property type="match status" value="1"/>
</dbReference>
<dbReference type="GO" id="GO:0009249">
    <property type="term" value="P:protein lipoylation"/>
    <property type="evidence" value="ECO:0007669"/>
    <property type="project" value="InterPro"/>
</dbReference>
<dbReference type="SUPFAM" id="SSF55681">
    <property type="entry name" value="Class II aaRS and biotin synthetases"/>
    <property type="match status" value="1"/>
</dbReference>
<evidence type="ECO:0000256" key="1">
    <source>
        <dbReference type="ARBA" id="ARBA00003253"/>
    </source>
</evidence>
<dbReference type="CDD" id="cd16443">
    <property type="entry name" value="LplA"/>
    <property type="match status" value="1"/>
</dbReference>
<keyword evidence="7" id="KW-1185">Reference proteome</keyword>
<feature type="non-terminal residue" evidence="6">
    <location>
        <position position="1"/>
    </location>
</feature>
<dbReference type="GO" id="GO:0005739">
    <property type="term" value="C:mitochondrion"/>
    <property type="evidence" value="ECO:0007669"/>
    <property type="project" value="TreeGrafter"/>
</dbReference>
<dbReference type="GO" id="GO:0017118">
    <property type="term" value="F:lipoyltransferase activity"/>
    <property type="evidence" value="ECO:0007669"/>
    <property type="project" value="TreeGrafter"/>
</dbReference>
<evidence type="ECO:0000256" key="4">
    <source>
        <dbReference type="ARBA" id="ARBA00015925"/>
    </source>
</evidence>
<evidence type="ECO:0000313" key="6">
    <source>
        <dbReference type="EMBL" id="KAK8129806.1"/>
    </source>
</evidence>
<feature type="domain" description="BPL/LPL catalytic" evidence="5">
    <location>
        <begin position="105"/>
        <end position="317"/>
    </location>
</feature>
<evidence type="ECO:0000256" key="3">
    <source>
        <dbReference type="ARBA" id="ARBA00008242"/>
    </source>
</evidence>
<evidence type="ECO:0000256" key="2">
    <source>
        <dbReference type="ARBA" id="ARBA00005085"/>
    </source>
</evidence>
<comment type="caution">
    <text evidence="6">The sequence shown here is derived from an EMBL/GenBank/DDBJ whole genome shotgun (WGS) entry which is preliminary data.</text>
</comment>
<sequence length="433" mass="47968">NLPHEQPSSTAAVALCHCYLSTGLSGRPPELTRQPYGFGPRTLVRSRHLLLPHANPAWRQPLHRRRHFSAEAVAHPTNRVQIYVSRSHDPYLNLSFEHYLLQKSHPDSVVLLLYTNRPCVVIGRNQNPWLEVALSALHRPELLAPSGTDHADAGDVDALGVQLVRRRSGGGTVFHDLGNVNYSVLCPPAAFDRDRHALMVVRALRSLGVSTARVNERHDIVLDDVPPDNDNTPPSTFKVSGSAYKLTRLRSLHHGTCLLSTPNLDRVGRFLRSPAAPYLKARGVDSVRSPIRNVGVGNAAFEEAVIAEFGALYGNVDVETVTRRDIQEIPDVMRGHDELKSLDWIYTQTPQFTFSTRPTVDDPRPRPPLPDYLSRDLDLSITARHGQITEAKGAGIETSALDSVYLHKVDDWRTLVGESAGSWLNGVFGPRPC</sequence>
<dbReference type="GO" id="GO:0016874">
    <property type="term" value="F:ligase activity"/>
    <property type="evidence" value="ECO:0007669"/>
    <property type="project" value="UniProtKB-KW"/>
</dbReference>
<protein>
    <recommendedName>
        <fullName evidence="4">Putative lipoate-protein ligase A</fullName>
    </recommendedName>
</protein>
<evidence type="ECO:0000259" key="5">
    <source>
        <dbReference type="PROSITE" id="PS51733"/>
    </source>
</evidence>
<organism evidence="6 7">
    <name type="scientific">Apiospora kogelbergensis</name>
    <dbReference type="NCBI Taxonomy" id="1337665"/>
    <lineage>
        <taxon>Eukaryota</taxon>
        <taxon>Fungi</taxon>
        <taxon>Dikarya</taxon>
        <taxon>Ascomycota</taxon>
        <taxon>Pezizomycotina</taxon>
        <taxon>Sordariomycetes</taxon>
        <taxon>Xylariomycetidae</taxon>
        <taxon>Amphisphaeriales</taxon>
        <taxon>Apiosporaceae</taxon>
        <taxon>Apiospora</taxon>
    </lineage>
</organism>
<dbReference type="InterPro" id="IPR004143">
    <property type="entry name" value="BPL_LPL_catalytic"/>
</dbReference>
<reference evidence="6 7" key="1">
    <citation type="submission" date="2023-01" db="EMBL/GenBank/DDBJ databases">
        <title>Analysis of 21 Apiospora genomes using comparative genomics revels a genus with tremendous synthesis potential of carbohydrate active enzymes and secondary metabolites.</title>
        <authorList>
            <person name="Sorensen T."/>
        </authorList>
    </citation>
    <scope>NUCLEOTIDE SEQUENCE [LARGE SCALE GENOMIC DNA]</scope>
    <source>
        <strain evidence="6 7">CBS 117206</strain>
    </source>
</reference>
<name>A0AAW0R7P0_9PEZI</name>
<dbReference type="EMBL" id="JAQQWP010000002">
    <property type="protein sequence ID" value="KAK8129806.1"/>
    <property type="molecule type" value="Genomic_DNA"/>
</dbReference>
<dbReference type="InterPro" id="IPR004562">
    <property type="entry name" value="LipoylTrfase_LipoateP_Ligase"/>
</dbReference>
<comment type="pathway">
    <text evidence="2">Protein modification; protein lipoylation via exogenous pathway; protein N(6)-(lipoyl)lysine from lipoate: step 2/2.</text>
</comment>
<dbReference type="Proteomes" id="UP001392437">
    <property type="component" value="Unassembled WGS sequence"/>
</dbReference>
<dbReference type="Pfam" id="PF21948">
    <property type="entry name" value="LplA-B_cat"/>
    <property type="match status" value="1"/>
</dbReference>
<evidence type="ECO:0000313" key="7">
    <source>
        <dbReference type="Proteomes" id="UP001392437"/>
    </source>
</evidence>
<dbReference type="AlphaFoldDB" id="A0AAW0R7P0"/>
<keyword evidence="6" id="KW-0436">Ligase</keyword>
<accession>A0AAW0R7P0</accession>
<dbReference type="PROSITE" id="PS51733">
    <property type="entry name" value="BPL_LPL_CATALYTIC"/>
    <property type="match status" value="1"/>
</dbReference>
<dbReference type="PANTHER" id="PTHR12561">
    <property type="entry name" value="LIPOATE-PROTEIN LIGASE"/>
    <property type="match status" value="1"/>
</dbReference>
<dbReference type="InterPro" id="IPR045864">
    <property type="entry name" value="aa-tRNA-synth_II/BPL/LPL"/>
</dbReference>
<dbReference type="PANTHER" id="PTHR12561:SF3">
    <property type="entry name" value="LIPOYLTRANSFERASE 1, MITOCHONDRIAL"/>
    <property type="match status" value="1"/>
</dbReference>